<comment type="subcellular location">
    <subcellularLocation>
        <location evidence="2">Cell inner membrane</location>
        <topology evidence="2">Multi-pass membrane protein</topology>
    </subcellularLocation>
    <subcellularLocation>
        <location evidence="11">Cell membrane</location>
        <topology evidence="11">Multi-pass membrane protein</topology>
    </subcellularLocation>
</comment>
<comment type="similarity">
    <text evidence="3">Belongs to the binding-protein-dependent transport system permease family. HisMQ subfamily.</text>
</comment>
<keyword evidence="8" id="KW-0029">Amino-acid transport</keyword>
<dbReference type="PROSITE" id="PS50928">
    <property type="entry name" value="ABC_TM1"/>
    <property type="match status" value="1"/>
</dbReference>
<dbReference type="PATRIC" id="fig|28092.6.peg.4108"/>
<dbReference type="EMBL" id="LAQU01000020">
    <property type="protein sequence ID" value="KKB62425.1"/>
    <property type="molecule type" value="Genomic_DNA"/>
</dbReference>
<dbReference type="PANTHER" id="PTHR30614:SF0">
    <property type="entry name" value="L-CYSTINE TRANSPORT SYSTEM PERMEASE PROTEIN TCYL"/>
    <property type="match status" value="1"/>
</dbReference>
<dbReference type="RefSeq" id="WP_024901585.1">
    <property type="nucleotide sequence ID" value="NZ_CADFGU010000013.1"/>
</dbReference>
<evidence type="ECO:0000256" key="4">
    <source>
        <dbReference type="ARBA" id="ARBA00016506"/>
    </source>
</evidence>
<gene>
    <name evidence="13" type="ORF">WM40_17465</name>
</gene>
<dbReference type="CDD" id="cd06261">
    <property type="entry name" value="TM_PBP2"/>
    <property type="match status" value="1"/>
</dbReference>
<evidence type="ECO:0000256" key="2">
    <source>
        <dbReference type="ARBA" id="ARBA00004429"/>
    </source>
</evidence>
<dbReference type="FunFam" id="1.10.3720.10:FF:000033">
    <property type="entry name" value="Polar amino acid ABC transporter permease"/>
    <property type="match status" value="1"/>
</dbReference>
<dbReference type="AlphaFoldDB" id="A0A0F5JXJ5"/>
<protein>
    <recommendedName>
        <fullName evidence="4">Putative glutamine transport system permease protein GlnP</fullName>
    </recommendedName>
</protein>
<feature type="transmembrane region" description="Helical" evidence="11">
    <location>
        <begin position="185"/>
        <end position="207"/>
    </location>
</feature>
<evidence type="ECO:0000259" key="12">
    <source>
        <dbReference type="PROSITE" id="PS50928"/>
    </source>
</evidence>
<evidence type="ECO:0000256" key="3">
    <source>
        <dbReference type="ARBA" id="ARBA00010072"/>
    </source>
</evidence>
<dbReference type="STRING" id="28092.WM40_17465"/>
<proteinExistence type="inferred from homology"/>
<dbReference type="Proteomes" id="UP000033618">
    <property type="component" value="Unassembled WGS sequence"/>
</dbReference>
<dbReference type="GO" id="GO:0022857">
    <property type="term" value="F:transmembrane transporter activity"/>
    <property type="evidence" value="ECO:0007669"/>
    <property type="project" value="InterPro"/>
</dbReference>
<dbReference type="InterPro" id="IPR035906">
    <property type="entry name" value="MetI-like_sf"/>
</dbReference>
<evidence type="ECO:0000256" key="8">
    <source>
        <dbReference type="ARBA" id="ARBA00022970"/>
    </source>
</evidence>
<feature type="transmembrane region" description="Helical" evidence="11">
    <location>
        <begin position="52"/>
        <end position="75"/>
    </location>
</feature>
<evidence type="ECO:0000256" key="10">
    <source>
        <dbReference type="ARBA" id="ARBA00023136"/>
    </source>
</evidence>
<dbReference type="InterPro" id="IPR010065">
    <property type="entry name" value="AA_ABC_transptr_permease_3TM"/>
</dbReference>
<organism evidence="13 14">
    <name type="scientific">Robbsia andropogonis</name>
    <dbReference type="NCBI Taxonomy" id="28092"/>
    <lineage>
        <taxon>Bacteria</taxon>
        <taxon>Pseudomonadati</taxon>
        <taxon>Pseudomonadota</taxon>
        <taxon>Betaproteobacteria</taxon>
        <taxon>Burkholderiales</taxon>
        <taxon>Burkholderiaceae</taxon>
        <taxon>Robbsia</taxon>
    </lineage>
</organism>
<evidence type="ECO:0000256" key="6">
    <source>
        <dbReference type="ARBA" id="ARBA00022475"/>
    </source>
</evidence>
<sequence length="216" mass="23768">MWALLSRAWPLLETAIPTTLMLGASSFVLGSILGILIALARISSIAALRWLGFAYVSIFRGTPLLVQLLLIYFGLPSFGINMDPIPASITALTLFSASYLSENFRAGINAVDPGQWEAARSMGMGYWRAMSRIILPQGLRIAVPPVGSRLIALMKDTSLASTITVVEITRVADQVGAATFRYMEMFLIVGIIYWIINQVLTIIQGLVEMRFSRHMK</sequence>
<reference evidence="13 14" key="1">
    <citation type="submission" date="2015-03" db="EMBL/GenBank/DDBJ databases">
        <title>Draft Genome Sequence of Burkholderia andropogonis type strain ICMP2807, isolated from Sorghum bicolor.</title>
        <authorList>
            <person name="Lopes-Santos L."/>
            <person name="Castro D.B."/>
            <person name="Ottoboni L.M."/>
            <person name="Park D."/>
            <person name="Weirc B.S."/>
            <person name="Destefano S.A."/>
        </authorList>
    </citation>
    <scope>NUCLEOTIDE SEQUENCE [LARGE SCALE GENOMIC DNA]</scope>
    <source>
        <strain evidence="13 14">ICMP2807</strain>
    </source>
</reference>
<evidence type="ECO:0000313" key="13">
    <source>
        <dbReference type="EMBL" id="KKB62425.1"/>
    </source>
</evidence>
<feature type="domain" description="ABC transmembrane type-1" evidence="12">
    <location>
        <begin position="16"/>
        <end position="204"/>
    </location>
</feature>
<feature type="transmembrane region" description="Helical" evidence="11">
    <location>
        <begin position="20"/>
        <end position="40"/>
    </location>
</feature>
<keyword evidence="14" id="KW-1185">Reference proteome</keyword>
<dbReference type="Pfam" id="PF00528">
    <property type="entry name" value="BPD_transp_1"/>
    <property type="match status" value="1"/>
</dbReference>
<evidence type="ECO:0000256" key="9">
    <source>
        <dbReference type="ARBA" id="ARBA00022989"/>
    </source>
</evidence>
<name>A0A0F5JXJ5_9BURK</name>
<comment type="function">
    <text evidence="1">Part of the binding-protein-dependent transport system for glutamine; probably responsible for the translocation of the substrate across the membrane.</text>
</comment>
<dbReference type="Gene3D" id="1.10.3720.10">
    <property type="entry name" value="MetI-like"/>
    <property type="match status" value="1"/>
</dbReference>
<evidence type="ECO:0000256" key="7">
    <source>
        <dbReference type="ARBA" id="ARBA00022692"/>
    </source>
</evidence>
<evidence type="ECO:0000256" key="5">
    <source>
        <dbReference type="ARBA" id="ARBA00022448"/>
    </source>
</evidence>
<dbReference type="SUPFAM" id="SSF161098">
    <property type="entry name" value="MetI-like"/>
    <property type="match status" value="1"/>
</dbReference>
<evidence type="ECO:0000256" key="1">
    <source>
        <dbReference type="ARBA" id="ARBA00003159"/>
    </source>
</evidence>
<keyword evidence="7 11" id="KW-0812">Transmembrane</keyword>
<keyword evidence="6" id="KW-1003">Cell membrane</keyword>
<keyword evidence="9 11" id="KW-1133">Transmembrane helix</keyword>
<dbReference type="OrthoDB" id="7026155at2"/>
<evidence type="ECO:0000256" key="11">
    <source>
        <dbReference type="RuleBase" id="RU363032"/>
    </source>
</evidence>
<dbReference type="InterPro" id="IPR000515">
    <property type="entry name" value="MetI-like"/>
</dbReference>
<comment type="caution">
    <text evidence="13">The sequence shown here is derived from an EMBL/GenBank/DDBJ whole genome shotgun (WGS) entry which is preliminary data.</text>
</comment>
<dbReference type="GO" id="GO:0006865">
    <property type="term" value="P:amino acid transport"/>
    <property type="evidence" value="ECO:0007669"/>
    <property type="project" value="UniProtKB-KW"/>
</dbReference>
<dbReference type="GO" id="GO:0043190">
    <property type="term" value="C:ATP-binding cassette (ABC) transporter complex"/>
    <property type="evidence" value="ECO:0007669"/>
    <property type="project" value="InterPro"/>
</dbReference>
<accession>A0A0F5JXJ5</accession>
<dbReference type="PANTHER" id="PTHR30614">
    <property type="entry name" value="MEMBRANE COMPONENT OF AMINO ACID ABC TRANSPORTER"/>
    <property type="match status" value="1"/>
</dbReference>
<keyword evidence="10 11" id="KW-0472">Membrane</keyword>
<dbReference type="InterPro" id="IPR043429">
    <property type="entry name" value="ArtM/GltK/GlnP/TcyL/YhdX-like"/>
</dbReference>
<evidence type="ECO:0000313" key="14">
    <source>
        <dbReference type="Proteomes" id="UP000033618"/>
    </source>
</evidence>
<dbReference type="NCBIfam" id="TIGR01726">
    <property type="entry name" value="HEQRo_perm_3TM"/>
    <property type="match status" value="1"/>
</dbReference>
<keyword evidence="5 11" id="KW-0813">Transport</keyword>